<evidence type="ECO:0000313" key="3">
    <source>
        <dbReference type="EMBL" id="KAL1836363.1"/>
    </source>
</evidence>
<sequence length="351" mass="38225">MVVNKTLIFKKVPTGMPVPGEHLVIEDRGFDLEAPPPPGGITVSILWASFDPYQRGRMRAADVKSYSPPFDLDGPITNDTVSRVLKSDSPDYKPGDIVLGRLPTAEYAAVTKEQLATLRGKLVNPHNLQPLGLFIGPLGMPGLTAWSSLYEIGKPKKGETIFVSSAAGAVGQVVGQVAKREGLKVIGSVGSDDKLDYIVNELGFDGGFNYKKEKPADALKRLAPEGIDIYYENVGGEQLEAALDAMKDFGRIVCCGMISQYNLPPEQRFGVKNIFLVVSKRLTMRGFIVSDPGFWDKYAKDHQEKFGQWLAEGSVKVKLHVVEGIDKAAEGLVGIFEGKNFGKAVLKIKDE</sequence>
<dbReference type="SUPFAM" id="SSF51735">
    <property type="entry name" value="NAD(P)-binding Rossmann-fold domains"/>
    <property type="match status" value="1"/>
</dbReference>
<dbReference type="InterPro" id="IPR045010">
    <property type="entry name" value="MDR_fam"/>
</dbReference>
<gene>
    <name evidence="3" type="ORF">VTJ49DRAFT_5241</name>
</gene>
<comment type="caution">
    <text evidence="3">The sequence shown here is derived from an EMBL/GenBank/DDBJ whole genome shotgun (WGS) entry which is preliminary data.</text>
</comment>
<dbReference type="PANTHER" id="PTHR43205">
    <property type="entry name" value="PROSTAGLANDIN REDUCTASE"/>
    <property type="match status" value="1"/>
</dbReference>
<dbReference type="InterPro" id="IPR011032">
    <property type="entry name" value="GroES-like_sf"/>
</dbReference>
<dbReference type="SUPFAM" id="SSF50129">
    <property type="entry name" value="GroES-like"/>
    <property type="match status" value="1"/>
</dbReference>
<dbReference type="Pfam" id="PF16884">
    <property type="entry name" value="ADH_N_2"/>
    <property type="match status" value="1"/>
</dbReference>
<dbReference type="Pfam" id="PF00107">
    <property type="entry name" value="ADH_zinc_N"/>
    <property type="match status" value="1"/>
</dbReference>
<dbReference type="InterPro" id="IPR013149">
    <property type="entry name" value="ADH-like_C"/>
</dbReference>
<dbReference type="PANTHER" id="PTHR43205:SF7">
    <property type="entry name" value="PROSTAGLANDIN REDUCTASE 1"/>
    <property type="match status" value="1"/>
</dbReference>
<dbReference type="CDD" id="cd05288">
    <property type="entry name" value="PGDH"/>
    <property type="match status" value="1"/>
</dbReference>
<feature type="domain" description="Enoyl reductase (ER)" evidence="2">
    <location>
        <begin position="20"/>
        <end position="346"/>
    </location>
</feature>
<name>A0ABR3V3L0_HUMIN</name>
<accession>A0ABR3V3L0</accession>
<keyword evidence="1" id="KW-0560">Oxidoreductase</keyword>
<protein>
    <recommendedName>
        <fullName evidence="2">Enoyl reductase (ER) domain-containing protein</fullName>
    </recommendedName>
</protein>
<dbReference type="InterPro" id="IPR020843">
    <property type="entry name" value="ER"/>
</dbReference>
<dbReference type="InterPro" id="IPR036291">
    <property type="entry name" value="NAD(P)-bd_dom_sf"/>
</dbReference>
<evidence type="ECO:0000256" key="1">
    <source>
        <dbReference type="ARBA" id="ARBA00023002"/>
    </source>
</evidence>
<evidence type="ECO:0000313" key="4">
    <source>
        <dbReference type="Proteomes" id="UP001583172"/>
    </source>
</evidence>
<proteinExistence type="predicted"/>
<organism evidence="3 4">
    <name type="scientific">Humicola insolens</name>
    <name type="common">Soft-rot fungus</name>
    <dbReference type="NCBI Taxonomy" id="85995"/>
    <lineage>
        <taxon>Eukaryota</taxon>
        <taxon>Fungi</taxon>
        <taxon>Dikarya</taxon>
        <taxon>Ascomycota</taxon>
        <taxon>Pezizomycotina</taxon>
        <taxon>Sordariomycetes</taxon>
        <taxon>Sordariomycetidae</taxon>
        <taxon>Sordariales</taxon>
        <taxon>Chaetomiaceae</taxon>
        <taxon>Mycothermus</taxon>
    </lineage>
</organism>
<evidence type="ECO:0000259" key="2">
    <source>
        <dbReference type="SMART" id="SM00829"/>
    </source>
</evidence>
<dbReference type="EMBL" id="JAZGSY010000422">
    <property type="protein sequence ID" value="KAL1836363.1"/>
    <property type="molecule type" value="Genomic_DNA"/>
</dbReference>
<dbReference type="Gene3D" id="3.40.50.720">
    <property type="entry name" value="NAD(P)-binding Rossmann-like Domain"/>
    <property type="match status" value="1"/>
</dbReference>
<keyword evidence="4" id="KW-1185">Reference proteome</keyword>
<reference evidence="3 4" key="1">
    <citation type="journal article" date="2024" name="Commun. Biol.">
        <title>Comparative genomic analysis of thermophilic fungi reveals convergent evolutionary adaptations and gene losses.</title>
        <authorList>
            <person name="Steindorff A.S."/>
            <person name="Aguilar-Pontes M.V."/>
            <person name="Robinson A.J."/>
            <person name="Andreopoulos B."/>
            <person name="LaButti K."/>
            <person name="Kuo A."/>
            <person name="Mondo S."/>
            <person name="Riley R."/>
            <person name="Otillar R."/>
            <person name="Haridas S."/>
            <person name="Lipzen A."/>
            <person name="Grimwood J."/>
            <person name="Schmutz J."/>
            <person name="Clum A."/>
            <person name="Reid I.D."/>
            <person name="Moisan M.C."/>
            <person name="Butler G."/>
            <person name="Nguyen T.T.M."/>
            <person name="Dewar K."/>
            <person name="Conant G."/>
            <person name="Drula E."/>
            <person name="Henrissat B."/>
            <person name="Hansel C."/>
            <person name="Singer S."/>
            <person name="Hutchinson M.I."/>
            <person name="de Vries R.P."/>
            <person name="Natvig D.O."/>
            <person name="Powell A.J."/>
            <person name="Tsang A."/>
            <person name="Grigoriev I.V."/>
        </authorList>
    </citation>
    <scope>NUCLEOTIDE SEQUENCE [LARGE SCALE GENOMIC DNA]</scope>
    <source>
        <strain evidence="3 4">CBS 620.91</strain>
    </source>
</reference>
<dbReference type="InterPro" id="IPR041694">
    <property type="entry name" value="ADH_N_2"/>
</dbReference>
<dbReference type="Gene3D" id="3.90.180.10">
    <property type="entry name" value="Medium-chain alcohol dehydrogenases, catalytic domain"/>
    <property type="match status" value="1"/>
</dbReference>
<dbReference type="SMART" id="SM00829">
    <property type="entry name" value="PKS_ER"/>
    <property type="match status" value="1"/>
</dbReference>
<dbReference type="Proteomes" id="UP001583172">
    <property type="component" value="Unassembled WGS sequence"/>
</dbReference>